<dbReference type="AlphaFoldDB" id="A0A543IVY0"/>
<name>A0A543IVY0_9ACTN</name>
<proteinExistence type="predicted"/>
<dbReference type="InterPro" id="IPR009737">
    <property type="entry name" value="Aim32/Apd1-like"/>
</dbReference>
<reference evidence="1 2" key="1">
    <citation type="submission" date="2019-06" db="EMBL/GenBank/DDBJ databases">
        <title>Sequencing the genomes of 1000 actinobacteria strains.</title>
        <authorList>
            <person name="Klenk H.-P."/>
        </authorList>
    </citation>
    <scope>NUCLEOTIDE SEQUENCE [LARGE SCALE GENOMIC DNA]</scope>
    <source>
        <strain evidence="1 2">DSM 43186</strain>
    </source>
</reference>
<accession>A0A543IVY0</accession>
<protein>
    <recommendedName>
        <fullName evidence="3">Sucrase/ferredoxin-like protein</fullName>
    </recommendedName>
</protein>
<dbReference type="Proteomes" id="UP000319213">
    <property type="component" value="Unassembled WGS sequence"/>
</dbReference>
<evidence type="ECO:0000313" key="2">
    <source>
        <dbReference type="Proteomes" id="UP000319213"/>
    </source>
</evidence>
<dbReference type="Pfam" id="PF06999">
    <property type="entry name" value="Suc_Fer-like"/>
    <property type="match status" value="1"/>
</dbReference>
<organism evidence="1 2">
    <name type="scientific">Thermopolyspora flexuosa</name>
    <dbReference type="NCBI Taxonomy" id="103836"/>
    <lineage>
        <taxon>Bacteria</taxon>
        <taxon>Bacillati</taxon>
        <taxon>Actinomycetota</taxon>
        <taxon>Actinomycetes</taxon>
        <taxon>Streptosporangiales</taxon>
        <taxon>Streptosporangiaceae</taxon>
        <taxon>Thermopolyspora</taxon>
    </lineage>
</organism>
<dbReference type="EMBL" id="VFPQ01000001">
    <property type="protein sequence ID" value="TQM74720.1"/>
    <property type="molecule type" value="Genomic_DNA"/>
</dbReference>
<keyword evidence="2" id="KW-1185">Reference proteome</keyword>
<evidence type="ECO:0008006" key="3">
    <source>
        <dbReference type="Google" id="ProtNLM"/>
    </source>
</evidence>
<comment type="caution">
    <text evidence="1">The sequence shown here is derived from an EMBL/GenBank/DDBJ whole genome shotgun (WGS) entry which is preliminary data.</text>
</comment>
<gene>
    <name evidence="1" type="ORF">FHX40_1402</name>
</gene>
<dbReference type="OrthoDB" id="3399139at2"/>
<evidence type="ECO:0000313" key="1">
    <source>
        <dbReference type="EMBL" id="TQM74720.1"/>
    </source>
</evidence>
<sequence>MFESAPRARGCDHPTGCHTGSVPLFASATVGARYWVLVEHPGPWARSVAESALPESLADLVRRAEELGVRVQLIRRPGERRSRRANPVAGTASEATAGDAGKPFHVLVAYAVGDRPWLAEGRFADLRDLDLRSLVHGVVPESCILRDEPVFLVCTHAKRNACCARIGLPLARALGAELPGLVWETSHVGGDRYAANLVCLPHGLYYGSMSQAAAIAAASAYRRGEVVLDRFRGRAGIPEPLQAAEHFVRSLTGELSVGGVAVESSRPDGDATEIVVSSGGARYRVVVERTVFTPPCGTACAETITTYRLASLDRLDPDQYALAFSSSGSGEHHG</sequence>